<organism evidence="3 4">
    <name type="scientific">Arthrobacter wenxiniae</name>
    <dbReference type="NCBI Taxonomy" id="2713570"/>
    <lineage>
        <taxon>Bacteria</taxon>
        <taxon>Bacillati</taxon>
        <taxon>Actinomycetota</taxon>
        <taxon>Actinomycetes</taxon>
        <taxon>Micrococcales</taxon>
        <taxon>Micrococcaceae</taxon>
        <taxon>Arthrobacter</taxon>
    </lineage>
</organism>
<dbReference type="PROSITE" id="PS51257">
    <property type="entry name" value="PROKAR_LIPOPROTEIN"/>
    <property type="match status" value="1"/>
</dbReference>
<keyword evidence="4" id="KW-1185">Reference proteome</keyword>
<dbReference type="Proteomes" id="UP000543556">
    <property type="component" value="Unassembled WGS sequence"/>
</dbReference>
<keyword evidence="1 2" id="KW-0732">Signal</keyword>
<comment type="caution">
    <text evidence="3">The sequence shown here is derived from an EMBL/GenBank/DDBJ whole genome shotgun (WGS) entry which is preliminary data.</text>
</comment>
<evidence type="ECO:0000256" key="1">
    <source>
        <dbReference type="ARBA" id="ARBA00022729"/>
    </source>
</evidence>
<dbReference type="GO" id="GO:0030975">
    <property type="term" value="F:thiamine binding"/>
    <property type="evidence" value="ECO:0007669"/>
    <property type="project" value="TreeGrafter"/>
</dbReference>
<dbReference type="GO" id="GO:0015888">
    <property type="term" value="P:thiamine transport"/>
    <property type="evidence" value="ECO:0007669"/>
    <property type="project" value="TreeGrafter"/>
</dbReference>
<dbReference type="AlphaFoldDB" id="A0A7Y7IFZ5"/>
<dbReference type="InterPro" id="IPR001188">
    <property type="entry name" value="Sperm_putr-bd"/>
</dbReference>
<dbReference type="EMBL" id="JAAMFM010000004">
    <property type="protein sequence ID" value="NVM94305.1"/>
    <property type="molecule type" value="Genomic_DNA"/>
</dbReference>
<evidence type="ECO:0000313" key="3">
    <source>
        <dbReference type="EMBL" id="NVM94305.1"/>
    </source>
</evidence>
<dbReference type="PROSITE" id="PS51318">
    <property type="entry name" value="TAT"/>
    <property type="match status" value="1"/>
</dbReference>
<dbReference type="PRINTS" id="PR00909">
    <property type="entry name" value="SPERMDNBNDNG"/>
</dbReference>
<dbReference type="RefSeq" id="WP_176634018.1">
    <property type="nucleotide sequence ID" value="NZ_JAAMFM010000004.1"/>
</dbReference>
<reference evidence="3 4" key="1">
    <citation type="submission" date="2020-02" db="EMBL/GenBank/DDBJ databases">
        <title>Genome sequence of strain AETb3-4.</title>
        <authorList>
            <person name="Gao J."/>
            <person name="Zhang X."/>
        </authorList>
    </citation>
    <scope>NUCLEOTIDE SEQUENCE [LARGE SCALE GENOMIC DNA]</scope>
    <source>
        <strain evidence="3 4">AETb3-4</strain>
    </source>
</reference>
<accession>A0A7Y7IFZ5</accession>
<name>A0A7Y7IFZ5_9MICC</name>
<dbReference type="GO" id="GO:0030976">
    <property type="term" value="F:thiamine pyrophosphate binding"/>
    <property type="evidence" value="ECO:0007669"/>
    <property type="project" value="TreeGrafter"/>
</dbReference>
<dbReference type="PANTHER" id="PTHR30006:SF2">
    <property type="entry name" value="ABC TRANSPORTER SUBSTRATE-BINDING PROTEIN"/>
    <property type="match status" value="1"/>
</dbReference>
<dbReference type="GO" id="GO:0030288">
    <property type="term" value="C:outer membrane-bounded periplasmic space"/>
    <property type="evidence" value="ECO:0007669"/>
    <property type="project" value="TreeGrafter"/>
</dbReference>
<dbReference type="InterPro" id="IPR006311">
    <property type="entry name" value="TAT_signal"/>
</dbReference>
<gene>
    <name evidence="3" type="ORF">G6034_05160</name>
</gene>
<protein>
    <submittedName>
        <fullName evidence="3">ABC transporter substrate-binding protein</fullName>
    </submittedName>
</protein>
<dbReference type="GO" id="GO:0015846">
    <property type="term" value="P:polyamine transport"/>
    <property type="evidence" value="ECO:0007669"/>
    <property type="project" value="InterPro"/>
</dbReference>
<dbReference type="Pfam" id="PF13343">
    <property type="entry name" value="SBP_bac_6"/>
    <property type="match status" value="1"/>
</dbReference>
<dbReference type="PANTHER" id="PTHR30006">
    <property type="entry name" value="THIAMINE-BINDING PERIPLASMIC PROTEIN-RELATED"/>
    <property type="match status" value="1"/>
</dbReference>
<sequence>MNANLNRRQFLSISGLAIGTTAAGLALTACGPNATGASGSSQGASANSISINSFGGTFQKTIQETVVDPFTAATGTRVNVTTAISSEALTQLKASASAFDVAYMDLAIIYQAKAAGLLQTIDHSKLKSIAELYPLAVDDKGYWIAELASMTGIAYNTEKVTTPPTSWEDLWDPKYAGKVAICNVGGTAGYQFLATMAKLNGGSESNIDPGFKKLKSLKPNLAAIWSTPDEMSKLLTSGEAVIGVWYADRTSALRKSGAPVAFVQPKEGAIAVLSAMVIPKGTKKIDAAHEYIDFQISSKVNAKFVQVVGEGPTNRTVKLSPSFLEANYVPYGEQQIKSLATVDAEAIATHLSDWTTRWQSEIAN</sequence>
<proteinExistence type="predicted"/>
<evidence type="ECO:0000313" key="4">
    <source>
        <dbReference type="Proteomes" id="UP000543556"/>
    </source>
</evidence>
<dbReference type="GO" id="GO:0019808">
    <property type="term" value="F:polyamine binding"/>
    <property type="evidence" value="ECO:0007669"/>
    <property type="project" value="InterPro"/>
</dbReference>
<dbReference type="Gene3D" id="3.40.190.10">
    <property type="entry name" value="Periplasmic binding protein-like II"/>
    <property type="match status" value="2"/>
</dbReference>
<evidence type="ECO:0000256" key="2">
    <source>
        <dbReference type="SAM" id="SignalP"/>
    </source>
</evidence>
<dbReference type="SUPFAM" id="SSF53850">
    <property type="entry name" value="Periplasmic binding protein-like II"/>
    <property type="match status" value="1"/>
</dbReference>
<feature type="signal peptide" evidence="2">
    <location>
        <begin position="1"/>
        <end position="28"/>
    </location>
</feature>
<feature type="chain" id="PRO_5039117260" evidence="2">
    <location>
        <begin position="29"/>
        <end position="364"/>
    </location>
</feature>
<dbReference type="CDD" id="cd13589">
    <property type="entry name" value="PBP2_polyamine_RpCGA009"/>
    <property type="match status" value="1"/>
</dbReference>